<protein>
    <recommendedName>
        <fullName evidence="3">HPr kinase</fullName>
    </recommendedName>
</protein>
<accession>A0A3S1AVV8</accession>
<keyword evidence="2" id="KW-1185">Reference proteome</keyword>
<reference evidence="1 2" key="1">
    <citation type="journal article" date="2019" name="Genome Biol. Evol.">
        <title>Day and night: Metabolic profiles and evolutionary relationships of six axenic non-marine cyanobacteria.</title>
        <authorList>
            <person name="Will S.E."/>
            <person name="Henke P."/>
            <person name="Boedeker C."/>
            <person name="Huang S."/>
            <person name="Brinkmann H."/>
            <person name="Rohde M."/>
            <person name="Jarek M."/>
            <person name="Friedl T."/>
            <person name="Seufert S."/>
            <person name="Schumacher M."/>
            <person name="Overmann J."/>
            <person name="Neumann-Schaal M."/>
            <person name="Petersen J."/>
        </authorList>
    </citation>
    <scope>NUCLEOTIDE SEQUENCE [LARGE SCALE GENOMIC DNA]</scope>
    <source>
        <strain evidence="1 2">SAG 1403-4b</strain>
    </source>
</reference>
<proteinExistence type="predicted"/>
<comment type="caution">
    <text evidence="1">The sequence shown here is derived from an EMBL/GenBank/DDBJ whole genome shotgun (WGS) entry which is preliminary data.</text>
</comment>
<dbReference type="RefSeq" id="WP_127052135.1">
    <property type="nucleotide sequence ID" value="NZ_RSCM01000001.1"/>
</dbReference>
<evidence type="ECO:0008006" key="3">
    <source>
        <dbReference type="Google" id="ProtNLM"/>
    </source>
</evidence>
<dbReference type="SUPFAM" id="SSF53795">
    <property type="entry name" value="PEP carboxykinase-like"/>
    <property type="match status" value="1"/>
</dbReference>
<dbReference type="InterPro" id="IPR027417">
    <property type="entry name" value="P-loop_NTPase"/>
</dbReference>
<sequence length="363" mass="40186">MIKNDIEESDIAIETEQKDPIAFFNSIYELYEKAEASVGGAVNRFYDIAGFKIQLRFAGEALIPYKTPALGHLEIEPVPHPDLTICLWDSTSTKTIMPPPPWRRIDHHPKRGEIHGFNTDRIHTSFQWGAFALSLLDSHRNLGIYWVDTTEQIPYWETGSPLRSIFNVWMSKRGIQLVHGGAVGLPSGGVLLVGKGGSGKSTTALTCINSELFYASDDYSLITCEPKPTVFSIYNTGKKNADDVNRLPFLAEAISNSDRLDSEKAVYFINKHFPEKILKSFPIRAVLVPRITGKTDTSLTPTSAAAALASLVPSTMIQLAGAGKEACQIMMQVLKQVPCYYLELGTDLEQIPQIIVKLLSENN</sequence>
<organism evidence="1 2">
    <name type="scientific">Trichormus variabilis SAG 1403-4b</name>
    <dbReference type="NCBI Taxonomy" id="447716"/>
    <lineage>
        <taxon>Bacteria</taxon>
        <taxon>Bacillati</taxon>
        <taxon>Cyanobacteriota</taxon>
        <taxon>Cyanophyceae</taxon>
        <taxon>Nostocales</taxon>
        <taxon>Nostocaceae</taxon>
        <taxon>Trichormus</taxon>
    </lineage>
</organism>
<dbReference type="Proteomes" id="UP000276103">
    <property type="component" value="Unassembled WGS sequence"/>
</dbReference>
<dbReference type="AlphaFoldDB" id="A0A3S1AVV8"/>
<dbReference type="OrthoDB" id="443544at2"/>
<dbReference type="Gene3D" id="3.40.50.300">
    <property type="entry name" value="P-loop containing nucleotide triphosphate hydrolases"/>
    <property type="match status" value="1"/>
</dbReference>
<evidence type="ECO:0000313" key="1">
    <source>
        <dbReference type="EMBL" id="RUS99996.1"/>
    </source>
</evidence>
<dbReference type="EMBL" id="RSCM01000001">
    <property type="protein sequence ID" value="RUS99996.1"/>
    <property type="molecule type" value="Genomic_DNA"/>
</dbReference>
<evidence type="ECO:0000313" key="2">
    <source>
        <dbReference type="Proteomes" id="UP000276103"/>
    </source>
</evidence>
<name>A0A3S1AVV8_ANAVA</name>
<gene>
    <name evidence="1" type="ORF">DSM107003_05800</name>
</gene>